<sequence>MAVTRRGSETEAAFMNAARKVIAEKGFFNAKIADIAAEAGRSSAAFYNYWDSKESMLEGLADRFAGEVLGRTEQAHRHGAPHRNILEAVRTYWNLYKEHMGELVGVFQLSMVDDRFAERWAAVRRYGIEGMMRGIRQAQRHGAARDLDPWLTASALSGMIEYFCYIWLARQGDPIEGEFDEERAVVALAEVWYRTLYGAAEPEPDAGAAPLSVTSGRPASAAHQAADLFSLDGKVAVVTGASSGLGARFARVLADAGATVVLAARRMERLEELAAGDDRLVPVRCDVGDDASLRALVETTLERCGSLDVLVNNAGTSVEAPAEDEDIADFRRVIDTNLTSVFALTQLVARPMLEAGSGSIVNIASIFGLVASSPVKQASYTASKAAVVNLTRELGVQWASRGVRVNALAPAFFPSEMTGEMFTNEGSMRWLQRNTPMRRPGEPQELDGALLLLASQAGSYITGQTIPVDGGWTAR</sequence>
<dbReference type="PRINTS" id="PR00080">
    <property type="entry name" value="SDRFAMILY"/>
</dbReference>
<dbReference type="Gene3D" id="1.10.10.60">
    <property type="entry name" value="Homeodomain-like"/>
    <property type="match status" value="1"/>
</dbReference>
<keyword evidence="4 5" id="KW-0238">DNA-binding</keyword>
<evidence type="ECO:0000256" key="1">
    <source>
        <dbReference type="ARBA" id="ARBA00006484"/>
    </source>
</evidence>
<comment type="caution">
    <text evidence="7">The sequence shown here is derived from an EMBL/GenBank/DDBJ whole genome shotgun (WGS) entry which is preliminary data.</text>
</comment>
<dbReference type="Gene3D" id="3.40.50.720">
    <property type="entry name" value="NAD(P)-binding Rossmann-like Domain"/>
    <property type="match status" value="1"/>
</dbReference>
<reference evidence="7 8" key="1">
    <citation type="journal article" date="2019" name="Int. J. Syst. Evol. Microbiol.">
        <title>The Global Catalogue of Microorganisms (GCM) 10K type strain sequencing project: providing services to taxonomists for standard genome sequencing and annotation.</title>
        <authorList>
            <consortium name="The Broad Institute Genomics Platform"/>
            <consortium name="The Broad Institute Genome Sequencing Center for Infectious Disease"/>
            <person name="Wu L."/>
            <person name="Ma J."/>
        </authorList>
    </citation>
    <scope>NUCLEOTIDE SEQUENCE [LARGE SCALE GENOMIC DNA]</scope>
    <source>
        <strain evidence="7 8">JCM 13850</strain>
    </source>
</reference>
<dbReference type="SUPFAM" id="SSF48498">
    <property type="entry name" value="Tetracyclin repressor-like, C-terminal domain"/>
    <property type="match status" value="1"/>
</dbReference>
<dbReference type="InterPro" id="IPR057326">
    <property type="entry name" value="KR_dom"/>
</dbReference>
<keyword evidence="8" id="KW-1185">Reference proteome</keyword>
<dbReference type="Pfam" id="PF00440">
    <property type="entry name" value="TetR_N"/>
    <property type="match status" value="1"/>
</dbReference>
<dbReference type="SMART" id="SM00822">
    <property type="entry name" value="PKS_KR"/>
    <property type="match status" value="1"/>
</dbReference>
<evidence type="ECO:0000256" key="5">
    <source>
        <dbReference type="PROSITE-ProRule" id="PRU00335"/>
    </source>
</evidence>
<evidence type="ECO:0000256" key="2">
    <source>
        <dbReference type="ARBA" id="ARBA00022857"/>
    </source>
</evidence>
<evidence type="ECO:0000313" key="7">
    <source>
        <dbReference type="EMBL" id="GAA2153925.1"/>
    </source>
</evidence>
<evidence type="ECO:0000313" key="8">
    <source>
        <dbReference type="Proteomes" id="UP001501020"/>
    </source>
</evidence>
<proteinExistence type="inferred from homology"/>
<organism evidence="7 8">
    <name type="scientific">Actinomadura napierensis</name>
    <dbReference type="NCBI Taxonomy" id="267854"/>
    <lineage>
        <taxon>Bacteria</taxon>
        <taxon>Bacillati</taxon>
        <taxon>Actinomycetota</taxon>
        <taxon>Actinomycetes</taxon>
        <taxon>Streptosporangiales</taxon>
        <taxon>Thermomonosporaceae</taxon>
        <taxon>Actinomadura</taxon>
    </lineage>
</organism>
<name>A0ABN3A4U0_9ACTN</name>
<protein>
    <recommendedName>
        <fullName evidence="6">HTH tetR-type domain-containing protein</fullName>
    </recommendedName>
</protein>
<accession>A0ABN3A4U0</accession>
<keyword evidence="2" id="KW-0521">NADP</keyword>
<gene>
    <name evidence="7" type="ORF">GCM10009727_60650</name>
</gene>
<dbReference type="Pfam" id="PF13561">
    <property type="entry name" value="adh_short_C2"/>
    <property type="match status" value="1"/>
</dbReference>
<dbReference type="InterPro" id="IPR002347">
    <property type="entry name" value="SDR_fam"/>
</dbReference>
<evidence type="ECO:0000256" key="3">
    <source>
        <dbReference type="ARBA" id="ARBA00023002"/>
    </source>
</evidence>
<dbReference type="InterPro" id="IPR036271">
    <property type="entry name" value="Tet_transcr_reg_TetR-rel_C_sf"/>
</dbReference>
<dbReference type="SUPFAM" id="SSF46689">
    <property type="entry name" value="Homeodomain-like"/>
    <property type="match status" value="1"/>
</dbReference>
<feature type="DNA-binding region" description="H-T-H motif" evidence="5">
    <location>
        <begin position="31"/>
        <end position="50"/>
    </location>
</feature>
<dbReference type="PROSITE" id="PS50977">
    <property type="entry name" value="HTH_TETR_2"/>
    <property type="match status" value="1"/>
</dbReference>
<comment type="similarity">
    <text evidence="1">Belongs to the short-chain dehydrogenases/reductases (SDR) family.</text>
</comment>
<dbReference type="Gene3D" id="1.10.357.10">
    <property type="entry name" value="Tetracycline Repressor, domain 2"/>
    <property type="match status" value="1"/>
</dbReference>
<evidence type="ECO:0000256" key="4">
    <source>
        <dbReference type="ARBA" id="ARBA00023125"/>
    </source>
</evidence>
<dbReference type="RefSeq" id="WP_344274700.1">
    <property type="nucleotide sequence ID" value="NZ_BAAAMR010000063.1"/>
</dbReference>
<dbReference type="InterPro" id="IPR001647">
    <property type="entry name" value="HTH_TetR"/>
</dbReference>
<evidence type="ECO:0000259" key="6">
    <source>
        <dbReference type="PROSITE" id="PS50977"/>
    </source>
</evidence>
<dbReference type="EMBL" id="BAAAMR010000063">
    <property type="protein sequence ID" value="GAA2153925.1"/>
    <property type="molecule type" value="Genomic_DNA"/>
</dbReference>
<dbReference type="PANTHER" id="PTHR43618:SF8">
    <property type="entry name" value="7ALPHA-HYDROXYSTEROID DEHYDROGENASE"/>
    <property type="match status" value="1"/>
</dbReference>
<dbReference type="PRINTS" id="PR00455">
    <property type="entry name" value="HTHTETR"/>
</dbReference>
<dbReference type="Proteomes" id="UP001501020">
    <property type="component" value="Unassembled WGS sequence"/>
</dbReference>
<dbReference type="InterPro" id="IPR009057">
    <property type="entry name" value="Homeodomain-like_sf"/>
</dbReference>
<dbReference type="InterPro" id="IPR036291">
    <property type="entry name" value="NAD(P)-bd_dom_sf"/>
</dbReference>
<dbReference type="InterPro" id="IPR052178">
    <property type="entry name" value="Sec_Metab_Biosynth_SDR"/>
</dbReference>
<keyword evidence="3" id="KW-0560">Oxidoreductase</keyword>
<feature type="domain" description="HTH tetR-type" evidence="6">
    <location>
        <begin position="8"/>
        <end position="68"/>
    </location>
</feature>
<dbReference type="PANTHER" id="PTHR43618">
    <property type="entry name" value="7-ALPHA-HYDROXYSTEROID DEHYDROGENASE"/>
    <property type="match status" value="1"/>
</dbReference>
<dbReference type="PRINTS" id="PR00081">
    <property type="entry name" value="GDHRDH"/>
</dbReference>
<dbReference type="SUPFAM" id="SSF51735">
    <property type="entry name" value="NAD(P)-binding Rossmann-fold domains"/>
    <property type="match status" value="1"/>
</dbReference>